<organism evidence="1">
    <name type="scientific">marine sediment metagenome</name>
    <dbReference type="NCBI Taxonomy" id="412755"/>
    <lineage>
        <taxon>unclassified sequences</taxon>
        <taxon>metagenomes</taxon>
        <taxon>ecological metagenomes</taxon>
    </lineage>
</organism>
<comment type="caution">
    <text evidence="1">The sequence shown here is derived from an EMBL/GenBank/DDBJ whole genome shotgun (WGS) entry which is preliminary data.</text>
</comment>
<name>X1KBL3_9ZZZZ</name>
<sequence>MVTNAELAIQVKDLEAKVAGLLLTIAALEKGIKVPPVKVDGRMVRCTWFAAPDGAGIKCAWLGRADYYPTHLAEKHGGKEYKPPKVGLYVKED</sequence>
<proteinExistence type="predicted"/>
<reference evidence="1" key="1">
    <citation type="journal article" date="2014" name="Front. Microbiol.">
        <title>High frequency of phylogenetically diverse reductive dehalogenase-homologous genes in deep subseafloor sedimentary metagenomes.</title>
        <authorList>
            <person name="Kawai M."/>
            <person name="Futagami T."/>
            <person name="Toyoda A."/>
            <person name="Takaki Y."/>
            <person name="Nishi S."/>
            <person name="Hori S."/>
            <person name="Arai W."/>
            <person name="Tsubouchi T."/>
            <person name="Morono Y."/>
            <person name="Uchiyama I."/>
            <person name="Ito T."/>
            <person name="Fujiyama A."/>
            <person name="Inagaki F."/>
            <person name="Takami H."/>
        </authorList>
    </citation>
    <scope>NUCLEOTIDE SEQUENCE</scope>
    <source>
        <strain evidence="1">Expedition CK06-06</strain>
    </source>
</reference>
<protein>
    <submittedName>
        <fullName evidence="1">Uncharacterized protein</fullName>
    </submittedName>
</protein>
<accession>X1KBL3</accession>
<gene>
    <name evidence="1" type="ORF">S03H2_58281</name>
</gene>
<dbReference type="EMBL" id="BARU01037395">
    <property type="protein sequence ID" value="GAH87604.1"/>
    <property type="molecule type" value="Genomic_DNA"/>
</dbReference>
<dbReference type="AlphaFoldDB" id="X1KBL3"/>
<evidence type="ECO:0000313" key="1">
    <source>
        <dbReference type="EMBL" id="GAH87604.1"/>
    </source>
</evidence>